<dbReference type="NCBIfam" id="TIGR00147">
    <property type="entry name" value="YegS/Rv2252/BmrU family lipid kinase"/>
    <property type="match status" value="1"/>
</dbReference>
<dbReference type="InterPro" id="IPR001206">
    <property type="entry name" value="Diacylglycerol_kinase_cat_dom"/>
</dbReference>
<evidence type="ECO:0000259" key="13">
    <source>
        <dbReference type="PROSITE" id="PS50146"/>
    </source>
</evidence>
<dbReference type="GO" id="GO:0046872">
    <property type="term" value="F:metal ion binding"/>
    <property type="evidence" value="ECO:0007669"/>
    <property type="project" value="UniProtKB-KW"/>
</dbReference>
<organism evidence="14 15">
    <name type="scientific">Xylanibacillus composti</name>
    <dbReference type="NCBI Taxonomy" id="1572762"/>
    <lineage>
        <taxon>Bacteria</taxon>
        <taxon>Bacillati</taxon>
        <taxon>Bacillota</taxon>
        <taxon>Bacilli</taxon>
        <taxon>Bacillales</taxon>
        <taxon>Paenibacillaceae</taxon>
        <taxon>Xylanibacillus</taxon>
    </lineage>
</organism>
<dbReference type="GO" id="GO:0005524">
    <property type="term" value="F:ATP binding"/>
    <property type="evidence" value="ECO:0007669"/>
    <property type="project" value="UniProtKB-KW"/>
</dbReference>
<dbReference type="SMART" id="SM00046">
    <property type="entry name" value="DAGKc"/>
    <property type="match status" value="1"/>
</dbReference>
<comment type="cofactor">
    <cofactor evidence="1">
        <name>Mg(2+)</name>
        <dbReference type="ChEBI" id="CHEBI:18420"/>
    </cofactor>
</comment>
<keyword evidence="15" id="KW-1185">Reference proteome</keyword>
<keyword evidence="8" id="KW-0067">ATP-binding</keyword>
<evidence type="ECO:0000256" key="8">
    <source>
        <dbReference type="ARBA" id="ARBA00022840"/>
    </source>
</evidence>
<dbReference type="Pfam" id="PF00781">
    <property type="entry name" value="DAGK_cat"/>
    <property type="match status" value="1"/>
</dbReference>
<keyword evidence="7 14" id="KW-0418">Kinase</keyword>
<evidence type="ECO:0000256" key="4">
    <source>
        <dbReference type="ARBA" id="ARBA00022679"/>
    </source>
</evidence>
<dbReference type="Proteomes" id="UP000677918">
    <property type="component" value="Unassembled WGS sequence"/>
</dbReference>
<comment type="similarity">
    <text evidence="2">Belongs to the diacylglycerol/lipid kinase family.</text>
</comment>
<keyword evidence="11" id="KW-0594">Phospholipid biosynthesis</keyword>
<dbReference type="GO" id="GO:0005886">
    <property type="term" value="C:plasma membrane"/>
    <property type="evidence" value="ECO:0007669"/>
    <property type="project" value="TreeGrafter"/>
</dbReference>
<dbReference type="NCBIfam" id="NF009874">
    <property type="entry name" value="PRK13337.1"/>
    <property type="match status" value="1"/>
</dbReference>
<accession>A0A8J4M1I8</accession>
<dbReference type="Pfam" id="PF19279">
    <property type="entry name" value="YegS_C"/>
    <property type="match status" value="1"/>
</dbReference>
<keyword evidence="12" id="KW-1208">Phospholipid metabolism</keyword>
<sequence length="347" mass="38466">MNNGNAWKEEQLLVRIGSHTVQKKPIKRARLIYNPTSGREEMKRRLSDILTRLEQGGLETSCHATIGAGDATLAAAEAIDRGFDLIIAAGGDGTLNEVISGMAVKDQRPPLGILPLGTTNDFARALGIPRQWEQACDIIVRQQTRPIDIGRMNERFFINIAGGGSMTELTYEVPSKLKTMLGQLAYYMKGIEKLPRFRPIHLAIRTDEGEMEGEFMLFLIANSNSVGGFEKLAPQAHMDDGLFDVLLLKRCNLADFIRIATAALRGEHIADSHVVYFQTRHIEVMSEDYTQLNLDGEYGGTLPCRCTILPSHLQVFHDAEGLYKGKLKNGAKANDEQTEGDTHTIEE</sequence>
<dbReference type="GO" id="GO:0008654">
    <property type="term" value="P:phospholipid biosynthetic process"/>
    <property type="evidence" value="ECO:0007669"/>
    <property type="project" value="UniProtKB-KW"/>
</dbReference>
<dbReference type="AlphaFoldDB" id="A0A8J4M1I8"/>
<dbReference type="InterPro" id="IPR016064">
    <property type="entry name" value="NAD/diacylglycerol_kinase_sf"/>
</dbReference>
<reference evidence="14" key="1">
    <citation type="submission" date="2021-04" db="EMBL/GenBank/DDBJ databases">
        <title>Draft genome sequence of Xylanibacillus composti strain K13.</title>
        <authorList>
            <person name="Uke A."/>
            <person name="Chhe C."/>
            <person name="Baramee S."/>
            <person name="Kosugi A."/>
        </authorList>
    </citation>
    <scope>NUCLEOTIDE SEQUENCE</scope>
    <source>
        <strain evidence="14">K13</strain>
    </source>
</reference>
<keyword evidence="10" id="KW-0443">Lipid metabolism</keyword>
<evidence type="ECO:0000256" key="1">
    <source>
        <dbReference type="ARBA" id="ARBA00001946"/>
    </source>
</evidence>
<dbReference type="PROSITE" id="PS50146">
    <property type="entry name" value="DAGK"/>
    <property type="match status" value="1"/>
</dbReference>
<keyword evidence="4" id="KW-0808">Transferase</keyword>
<evidence type="ECO:0000256" key="5">
    <source>
        <dbReference type="ARBA" id="ARBA00022723"/>
    </source>
</evidence>
<dbReference type="InterPro" id="IPR017438">
    <property type="entry name" value="ATP-NAD_kinase_N"/>
</dbReference>
<evidence type="ECO:0000256" key="6">
    <source>
        <dbReference type="ARBA" id="ARBA00022741"/>
    </source>
</evidence>
<dbReference type="InterPro" id="IPR050187">
    <property type="entry name" value="Lipid_Phosphate_FormReg"/>
</dbReference>
<dbReference type="EMBL" id="BOVK01000021">
    <property type="protein sequence ID" value="GIQ68910.1"/>
    <property type="molecule type" value="Genomic_DNA"/>
</dbReference>
<evidence type="ECO:0000256" key="12">
    <source>
        <dbReference type="ARBA" id="ARBA00023264"/>
    </source>
</evidence>
<keyword evidence="9" id="KW-0460">Magnesium</keyword>
<dbReference type="SUPFAM" id="SSF111331">
    <property type="entry name" value="NAD kinase/diacylglycerol kinase-like"/>
    <property type="match status" value="1"/>
</dbReference>
<evidence type="ECO:0000256" key="9">
    <source>
        <dbReference type="ARBA" id="ARBA00022842"/>
    </source>
</evidence>
<keyword evidence="3" id="KW-0444">Lipid biosynthesis</keyword>
<dbReference type="InterPro" id="IPR005218">
    <property type="entry name" value="Diacylglycerol/lipid_kinase"/>
</dbReference>
<evidence type="ECO:0000256" key="2">
    <source>
        <dbReference type="ARBA" id="ARBA00005983"/>
    </source>
</evidence>
<evidence type="ECO:0000256" key="3">
    <source>
        <dbReference type="ARBA" id="ARBA00022516"/>
    </source>
</evidence>
<dbReference type="GO" id="GO:0004143">
    <property type="term" value="F:ATP-dependent diacylglycerol kinase activity"/>
    <property type="evidence" value="ECO:0007669"/>
    <property type="project" value="TreeGrafter"/>
</dbReference>
<comment type="caution">
    <text evidence="14">The sequence shown here is derived from an EMBL/GenBank/DDBJ whole genome shotgun (WGS) entry which is preliminary data.</text>
</comment>
<protein>
    <submittedName>
        <fullName evidence="14">Diacylglycerol kinase</fullName>
    </submittedName>
</protein>
<name>A0A8J4M1I8_9BACL</name>
<feature type="domain" description="DAGKc" evidence="13">
    <location>
        <begin position="24"/>
        <end position="155"/>
    </location>
</feature>
<gene>
    <name evidence="14" type="primary">dagK</name>
    <name evidence="14" type="ORF">XYCOK13_17340</name>
</gene>
<dbReference type="PANTHER" id="PTHR12358">
    <property type="entry name" value="SPHINGOSINE KINASE"/>
    <property type="match status" value="1"/>
</dbReference>
<proteinExistence type="inferred from homology"/>
<keyword evidence="5" id="KW-0479">Metal-binding</keyword>
<dbReference type="InterPro" id="IPR045540">
    <property type="entry name" value="YegS/DAGK_C"/>
</dbReference>
<keyword evidence="6" id="KW-0547">Nucleotide-binding</keyword>
<dbReference type="PANTHER" id="PTHR12358:SF106">
    <property type="entry name" value="LIPID KINASE YEGS"/>
    <property type="match status" value="1"/>
</dbReference>
<dbReference type="NCBIfam" id="NF009603">
    <property type="entry name" value="PRK13055.1"/>
    <property type="match status" value="1"/>
</dbReference>
<evidence type="ECO:0000256" key="7">
    <source>
        <dbReference type="ARBA" id="ARBA00022777"/>
    </source>
</evidence>
<evidence type="ECO:0000313" key="14">
    <source>
        <dbReference type="EMBL" id="GIQ68910.1"/>
    </source>
</evidence>
<dbReference type="Gene3D" id="3.40.50.10330">
    <property type="entry name" value="Probable inorganic polyphosphate/atp-NAD kinase, domain 1"/>
    <property type="match status" value="1"/>
</dbReference>
<evidence type="ECO:0000313" key="15">
    <source>
        <dbReference type="Proteomes" id="UP000677918"/>
    </source>
</evidence>
<evidence type="ECO:0000256" key="10">
    <source>
        <dbReference type="ARBA" id="ARBA00023098"/>
    </source>
</evidence>
<evidence type="ECO:0000256" key="11">
    <source>
        <dbReference type="ARBA" id="ARBA00023209"/>
    </source>
</evidence>
<dbReference type="Gene3D" id="2.60.200.40">
    <property type="match status" value="1"/>
</dbReference>